<dbReference type="AlphaFoldDB" id="L0KX65"/>
<gene>
    <name evidence="8" type="ordered locus">Metho_1862</name>
</gene>
<evidence type="ECO:0000256" key="1">
    <source>
        <dbReference type="ARBA" id="ARBA00011738"/>
    </source>
</evidence>
<reference evidence="9" key="1">
    <citation type="submission" date="2012-02" db="EMBL/GenBank/DDBJ databases">
        <title>Complete sequence of chromosome of Methanomethylovorans hollandica DSM 15978.</title>
        <authorList>
            <person name="Lucas S."/>
            <person name="Copeland A."/>
            <person name="Lapidus A."/>
            <person name="Glavina del Rio T."/>
            <person name="Dalin E."/>
            <person name="Tice H."/>
            <person name="Bruce D."/>
            <person name="Goodwin L."/>
            <person name="Pitluck S."/>
            <person name="Peters L."/>
            <person name="Mikhailova N."/>
            <person name="Held B."/>
            <person name="Kyrpides N."/>
            <person name="Mavromatis K."/>
            <person name="Ivanova N."/>
            <person name="Brettin T."/>
            <person name="Detter J.C."/>
            <person name="Han C."/>
            <person name="Larimer F."/>
            <person name="Land M."/>
            <person name="Hauser L."/>
            <person name="Markowitz V."/>
            <person name="Cheng J.-F."/>
            <person name="Hugenholtz P."/>
            <person name="Woyke T."/>
            <person name="Wu D."/>
            <person name="Spring S."/>
            <person name="Schroeder M."/>
            <person name="Brambilla E."/>
            <person name="Klenk H.-P."/>
            <person name="Eisen J.A."/>
        </authorList>
    </citation>
    <scope>NUCLEOTIDE SEQUENCE [LARGE SCALE GENOMIC DNA]</scope>
    <source>
        <strain evidence="9">DSM 15978 / NBRC 107637 / DMS1</strain>
    </source>
</reference>
<evidence type="ECO:0000259" key="7">
    <source>
        <dbReference type="Pfam" id="PF00590"/>
    </source>
</evidence>
<dbReference type="GO" id="GO:0019354">
    <property type="term" value="P:siroheme biosynthetic process"/>
    <property type="evidence" value="ECO:0007669"/>
    <property type="project" value="InterPro"/>
</dbReference>
<dbReference type="PANTHER" id="PTHR45790">
    <property type="entry name" value="SIROHEME SYNTHASE-RELATED"/>
    <property type="match status" value="1"/>
</dbReference>
<evidence type="ECO:0000256" key="5">
    <source>
        <dbReference type="ARBA" id="ARBA00022691"/>
    </source>
</evidence>
<evidence type="ECO:0000313" key="8">
    <source>
        <dbReference type="EMBL" id="AGB50042.1"/>
    </source>
</evidence>
<dbReference type="InterPro" id="IPR014777">
    <property type="entry name" value="4pyrrole_Mease_sub1"/>
</dbReference>
<dbReference type="EC" id="2.1.1.107" evidence="2"/>
<keyword evidence="6" id="KW-0627">Porphyrin biosynthesis</keyword>
<dbReference type="EMBL" id="CP003362">
    <property type="protein sequence ID" value="AGB50042.1"/>
    <property type="molecule type" value="Genomic_DNA"/>
</dbReference>
<dbReference type="InterPro" id="IPR003043">
    <property type="entry name" value="Uropor_MeTrfase_CS"/>
</dbReference>
<keyword evidence="3 8" id="KW-0489">Methyltransferase</keyword>
<feature type="domain" description="Tetrapyrrole methylase" evidence="7">
    <location>
        <begin position="26"/>
        <end position="238"/>
    </location>
</feature>
<dbReference type="FunFam" id="3.30.950.10:FF:000001">
    <property type="entry name" value="Siroheme synthase"/>
    <property type="match status" value="1"/>
</dbReference>
<keyword evidence="4 8" id="KW-0808">Transferase</keyword>
<evidence type="ECO:0000313" key="9">
    <source>
        <dbReference type="Proteomes" id="UP000010866"/>
    </source>
</evidence>
<dbReference type="Pfam" id="PF00590">
    <property type="entry name" value="TP_methylase"/>
    <property type="match status" value="1"/>
</dbReference>
<dbReference type="SUPFAM" id="SSF53790">
    <property type="entry name" value="Tetrapyrrole methylase"/>
    <property type="match status" value="1"/>
</dbReference>
<dbReference type="GO" id="GO:0032259">
    <property type="term" value="P:methylation"/>
    <property type="evidence" value="ECO:0007669"/>
    <property type="project" value="UniProtKB-KW"/>
</dbReference>
<dbReference type="Gene3D" id="3.40.1010.10">
    <property type="entry name" value="Cobalt-precorrin-4 Transmethylase, Domain 1"/>
    <property type="match status" value="1"/>
</dbReference>
<dbReference type="GO" id="GO:0004851">
    <property type="term" value="F:uroporphyrin-III C-methyltransferase activity"/>
    <property type="evidence" value="ECO:0007669"/>
    <property type="project" value="UniProtKB-EC"/>
</dbReference>
<comment type="subunit">
    <text evidence="1">Homodimer.</text>
</comment>
<dbReference type="STRING" id="867904.Metho_1862"/>
<evidence type="ECO:0000256" key="4">
    <source>
        <dbReference type="ARBA" id="ARBA00022679"/>
    </source>
</evidence>
<dbReference type="HOGENOM" id="CLU_011276_7_0_2"/>
<dbReference type="InterPro" id="IPR014776">
    <property type="entry name" value="4pyrrole_Mease_sub2"/>
</dbReference>
<dbReference type="NCBIfam" id="NF004790">
    <property type="entry name" value="PRK06136.1"/>
    <property type="match status" value="1"/>
</dbReference>
<dbReference type="NCBIfam" id="TIGR01469">
    <property type="entry name" value="cobA_cysG_Cterm"/>
    <property type="match status" value="1"/>
</dbReference>
<sequence length="273" mass="29660">MPINNFITSSFENTTGFAIMTDNYGKVYLVGSGPGDPELLTLKARRLIDSADVVIYDQLPGEAILSSIPQKAEKIDAGKYAGDHTLSQDRINELIVEKAKEGKMIVRLKGGDPYVFGRGGEEGQELVKAGIGFEIVPGITSAISAPAYAGIPVTHRDHASMVTFITGHEDPTKEESGLDWETLAKFPGTIVILMGVKMLERNVNELMRHGKDPSTPIALIERGTRPDQRVTVGTLENIVALKKERKVKTPAITIIGDVVKLHDELGEQFPGRS</sequence>
<dbReference type="KEGG" id="mhz:Metho_1862"/>
<dbReference type="InterPro" id="IPR050161">
    <property type="entry name" value="Siro_Cobalamin_biosynth"/>
</dbReference>
<evidence type="ECO:0000256" key="6">
    <source>
        <dbReference type="ARBA" id="ARBA00023244"/>
    </source>
</evidence>
<proteinExistence type="predicted"/>
<keyword evidence="9" id="KW-1185">Reference proteome</keyword>
<dbReference type="PROSITE" id="PS00839">
    <property type="entry name" value="SUMT_1"/>
    <property type="match status" value="1"/>
</dbReference>
<evidence type="ECO:0000256" key="3">
    <source>
        <dbReference type="ARBA" id="ARBA00022603"/>
    </source>
</evidence>
<name>L0KX65_METHD</name>
<dbReference type="CDD" id="cd11642">
    <property type="entry name" value="SUMT"/>
    <property type="match status" value="1"/>
</dbReference>
<protein>
    <recommendedName>
        <fullName evidence="2">uroporphyrinogen-III C-methyltransferase</fullName>
        <ecNumber evidence="2">2.1.1.107</ecNumber>
    </recommendedName>
</protein>
<dbReference type="InterPro" id="IPR000878">
    <property type="entry name" value="4pyrrol_Mease"/>
</dbReference>
<dbReference type="InterPro" id="IPR006366">
    <property type="entry name" value="CobA/CysG_C"/>
</dbReference>
<dbReference type="FunFam" id="3.40.1010.10:FF:000001">
    <property type="entry name" value="Siroheme synthase"/>
    <property type="match status" value="1"/>
</dbReference>
<dbReference type="Proteomes" id="UP000010866">
    <property type="component" value="Chromosome"/>
</dbReference>
<dbReference type="InterPro" id="IPR035996">
    <property type="entry name" value="4pyrrol_Methylase_sf"/>
</dbReference>
<evidence type="ECO:0000256" key="2">
    <source>
        <dbReference type="ARBA" id="ARBA00012162"/>
    </source>
</evidence>
<dbReference type="PANTHER" id="PTHR45790:SF3">
    <property type="entry name" value="S-ADENOSYL-L-METHIONINE-DEPENDENT UROPORPHYRINOGEN III METHYLTRANSFERASE, CHLOROPLASTIC"/>
    <property type="match status" value="1"/>
</dbReference>
<dbReference type="Gene3D" id="3.30.950.10">
    <property type="entry name" value="Methyltransferase, Cobalt-precorrin-4 Transmethylase, Domain 2"/>
    <property type="match status" value="1"/>
</dbReference>
<keyword evidence="5" id="KW-0949">S-adenosyl-L-methionine</keyword>
<accession>L0KX65</accession>
<organism evidence="8 9">
    <name type="scientific">Methanomethylovorans hollandica (strain DSM 15978 / NBRC 107637 / DMS1)</name>
    <dbReference type="NCBI Taxonomy" id="867904"/>
    <lineage>
        <taxon>Archaea</taxon>
        <taxon>Methanobacteriati</taxon>
        <taxon>Methanobacteriota</taxon>
        <taxon>Stenosarchaea group</taxon>
        <taxon>Methanomicrobia</taxon>
        <taxon>Methanosarcinales</taxon>
        <taxon>Methanosarcinaceae</taxon>
        <taxon>Methanomethylovorans</taxon>
    </lineage>
</organism>